<dbReference type="InterPro" id="IPR043502">
    <property type="entry name" value="DNA/RNA_pol_sf"/>
</dbReference>
<dbReference type="PROSITE" id="PS50878">
    <property type="entry name" value="RT_POL"/>
    <property type="match status" value="1"/>
</dbReference>
<proteinExistence type="evidence at transcript level"/>
<dbReference type="AlphaFoldDB" id="U5EQE2"/>
<feature type="domain" description="Reverse transcriptase" evidence="1">
    <location>
        <begin position="232"/>
        <end position="505"/>
    </location>
</feature>
<reference evidence="2" key="1">
    <citation type="journal article" date="2014" name="Insect Biochem. Mol. Biol.">
        <title>An insight into the sialome of the frog biting fly, Corethrella appendiculata.</title>
        <authorList>
            <person name="Ribeiro J.M.C."/>
            <person name="Chagas A.C."/>
            <person name="Pham V.M."/>
            <person name="Lounibos L.P."/>
            <person name="Calvo E."/>
        </authorList>
    </citation>
    <scope>NUCLEOTIDE SEQUENCE</scope>
    <source>
        <tissue evidence="2">Salivary glands</tissue>
    </source>
</reference>
<dbReference type="GO" id="GO:0003964">
    <property type="term" value="F:RNA-directed DNA polymerase activity"/>
    <property type="evidence" value="ECO:0007669"/>
    <property type="project" value="UniProtKB-KW"/>
</dbReference>
<dbReference type="PANTHER" id="PTHR33332">
    <property type="entry name" value="REVERSE TRANSCRIPTASE DOMAIN-CONTAINING PROTEIN"/>
    <property type="match status" value="1"/>
</dbReference>
<keyword evidence="2" id="KW-0808">Transferase</keyword>
<feature type="non-terminal residue" evidence="2">
    <location>
        <position position="1"/>
    </location>
</feature>
<keyword evidence="2" id="KW-0695">RNA-directed DNA polymerase</keyword>
<dbReference type="EMBL" id="GANO01004325">
    <property type="protein sequence ID" value="JAB55546.1"/>
    <property type="molecule type" value="mRNA"/>
</dbReference>
<name>U5EQE2_9DIPT</name>
<keyword evidence="2" id="KW-0548">Nucleotidyltransferase</keyword>
<accession>U5EQE2</accession>
<evidence type="ECO:0000259" key="1">
    <source>
        <dbReference type="PROSITE" id="PS50878"/>
    </source>
</evidence>
<dbReference type="InterPro" id="IPR000477">
    <property type="entry name" value="RT_dom"/>
</dbReference>
<dbReference type="Pfam" id="PF00078">
    <property type="entry name" value="RVT_1"/>
    <property type="match status" value="1"/>
</dbReference>
<organism evidence="2">
    <name type="scientific">Corethrella appendiculata</name>
    <dbReference type="NCBI Taxonomy" id="1370023"/>
    <lineage>
        <taxon>Eukaryota</taxon>
        <taxon>Metazoa</taxon>
        <taxon>Ecdysozoa</taxon>
        <taxon>Arthropoda</taxon>
        <taxon>Hexapoda</taxon>
        <taxon>Insecta</taxon>
        <taxon>Pterygota</taxon>
        <taxon>Neoptera</taxon>
        <taxon>Endopterygota</taxon>
        <taxon>Diptera</taxon>
        <taxon>Nematocera</taxon>
        <taxon>Culicoidea</taxon>
        <taxon>Chaoboridae</taxon>
        <taxon>Corethrella</taxon>
    </lineage>
</organism>
<dbReference type="SUPFAM" id="SSF56672">
    <property type="entry name" value="DNA/RNA polymerases"/>
    <property type="match status" value="1"/>
</dbReference>
<protein>
    <submittedName>
        <fullName evidence="2">Putative reverse transcriptase</fullName>
    </submittedName>
</protein>
<evidence type="ECO:0000313" key="2">
    <source>
        <dbReference type="EMBL" id="JAB55546.1"/>
    </source>
</evidence>
<sequence>QYRDYKNFDANALLNNFNLIPWNQFYSLRNVNDKVHFLNHRLLELHNNSIPLRTRNFSNNKPWFNSNIHKHMIERDIAYRVWRRHKTSENRSIFSTLRNKVNSLILNAKKEYYSVRFDTNVPTKTLWKRLKELRFSNSQSKCNFNPDEVNRYLISSVNNLTIAPADEPEPDSSEIPSLNFPCFSFDTVEANDVMKAIFEVKSNAIGLDEIPLVFLKITLPLILPHITNLFNSVFLSSTFPSVWKSSKIVPIPKKSNSLQLSNLRPIGILSSLSKVFETLLRKQISKFLTDYKLLHPLQSGFRSGHSTKTALLKVTDDIAKQIDKKHMISFLLLLDFSKAFDMISHTKLCRKLSDHFKFSNSAVCLIKSYLCDRVQCVVTSFGMSDFLPVSRGIVQGSVLGPLLFSLYINDLPSVLRHCSVHMFADDVQLYIMDLVSNKDILIQRINEDLQNVSNWAKANDLLLNTSKTQAICIKRNNMILRISPIILNGSEIAVVDYVKNLGIIVDEGLKFDKQVSAICAKTYGILRSLRPTANLVSTATKLKLFKSLILPHYIYSDVFLIGISQAQRHKLSVAINCCVRYIYGLSRYDHVSHLQKNLLNVPVNYFHDFRGCCVLFRILKTDTPSYLTEKITPVRSPRLRNFRVPSHRTNFYKSTFFSRGITVWNRLPADLKRVVGESKFRDGCINYFN</sequence>
<dbReference type="CDD" id="cd01650">
    <property type="entry name" value="RT_nLTR_like"/>
    <property type="match status" value="1"/>
</dbReference>